<sequence length="61" mass="6217">MSSAATRHVSRSGGGGGGEGEGVFVMPSSWPPQALINIIKGARIAPQPLPPAQGNCNENNF</sequence>
<evidence type="ECO:0000313" key="3">
    <source>
        <dbReference type="Proteomes" id="UP000324222"/>
    </source>
</evidence>
<feature type="region of interest" description="Disordered" evidence="1">
    <location>
        <begin position="1"/>
        <end position="26"/>
    </location>
</feature>
<name>A0A5B7K628_PORTR</name>
<gene>
    <name evidence="2" type="ORF">E2C01_101601</name>
</gene>
<keyword evidence="3" id="KW-1185">Reference proteome</keyword>
<evidence type="ECO:0000256" key="1">
    <source>
        <dbReference type="SAM" id="MobiDB-lite"/>
    </source>
</evidence>
<protein>
    <submittedName>
        <fullName evidence="2">Uncharacterized protein</fullName>
    </submittedName>
</protein>
<proteinExistence type="predicted"/>
<dbReference type="EMBL" id="VSRR010147968">
    <property type="protein sequence ID" value="MPD05832.1"/>
    <property type="molecule type" value="Genomic_DNA"/>
</dbReference>
<evidence type="ECO:0000313" key="2">
    <source>
        <dbReference type="EMBL" id="MPD05832.1"/>
    </source>
</evidence>
<comment type="caution">
    <text evidence="2">The sequence shown here is derived from an EMBL/GenBank/DDBJ whole genome shotgun (WGS) entry which is preliminary data.</text>
</comment>
<reference evidence="2 3" key="1">
    <citation type="submission" date="2019-05" db="EMBL/GenBank/DDBJ databases">
        <title>Another draft genome of Portunus trituberculatus and its Hox gene families provides insights of decapod evolution.</title>
        <authorList>
            <person name="Jeong J.-H."/>
            <person name="Song I."/>
            <person name="Kim S."/>
            <person name="Choi T."/>
            <person name="Kim D."/>
            <person name="Ryu S."/>
            <person name="Kim W."/>
        </authorList>
    </citation>
    <scope>NUCLEOTIDE SEQUENCE [LARGE SCALE GENOMIC DNA]</scope>
    <source>
        <tissue evidence="2">Muscle</tissue>
    </source>
</reference>
<dbReference type="Proteomes" id="UP000324222">
    <property type="component" value="Unassembled WGS sequence"/>
</dbReference>
<organism evidence="2 3">
    <name type="scientific">Portunus trituberculatus</name>
    <name type="common">Swimming crab</name>
    <name type="synonym">Neptunus trituberculatus</name>
    <dbReference type="NCBI Taxonomy" id="210409"/>
    <lineage>
        <taxon>Eukaryota</taxon>
        <taxon>Metazoa</taxon>
        <taxon>Ecdysozoa</taxon>
        <taxon>Arthropoda</taxon>
        <taxon>Crustacea</taxon>
        <taxon>Multicrustacea</taxon>
        <taxon>Malacostraca</taxon>
        <taxon>Eumalacostraca</taxon>
        <taxon>Eucarida</taxon>
        <taxon>Decapoda</taxon>
        <taxon>Pleocyemata</taxon>
        <taxon>Brachyura</taxon>
        <taxon>Eubrachyura</taxon>
        <taxon>Portunoidea</taxon>
        <taxon>Portunidae</taxon>
        <taxon>Portuninae</taxon>
        <taxon>Portunus</taxon>
    </lineage>
</organism>
<dbReference type="AlphaFoldDB" id="A0A5B7K628"/>
<feature type="compositionally biased region" description="Gly residues" evidence="1">
    <location>
        <begin position="12"/>
        <end position="21"/>
    </location>
</feature>
<accession>A0A5B7K628</accession>